<proteinExistence type="predicted"/>
<feature type="signal peptide" evidence="1">
    <location>
        <begin position="1"/>
        <end position="20"/>
    </location>
</feature>
<reference evidence="2" key="1">
    <citation type="submission" date="2021-12" db="EMBL/GenBank/DDBJ databases">
        <title>Comparative genomics, transcriptomics and evolutionary studies reveal genomic signatures of adaptation to plant cell wall in hemibiotrophic fungi.</title>
        <authorList>
            <consortium name="DOE Joint Genome Institute"/>
            <person name="Baroncelli R."/>
            <person name="Diaz J.F."/>
            <person name="Benocci T."/>
            <person name="Peng M."/>
            <person name="Battaglia E."/>
            <person name="Haridas S."/>
            <person name="Andreopoulos W."/>
            <person name="Labutti K."/>
            <person name="Pangilinan J."/>
            <person name="Floch G.L."/>
            <person name="Makela M.R."/>
            <person name="Henrissat B."/>
            <person name="Grigoriev I.V."/>
            <person name="Crouch J.A."/>
            <person name="De Vries R.P."/>
            <person name="Sukno S.A."/>
            <person name="Thon M.R."/>
        </authorList>
    </citation>
    <scope>NUCLEOTIDE SEQUENCE</scope>
    <source>
        <strain evidence="2">CBS 112980</strain>
    </source>
</reference>
<protein>
    <recommendedName>
        <fullName evidence="4">Secreted protein</fullName>
    </recommendedName>
</protein>
<sequence>MPSPITMLFWACYGLRAIAALRLNTVAEKPGRRKLERHCNMTRAKRSHCSSGLLTHALGSVGPCRSSKAWRALCIAIYG</sequence>
<accession>A0AAD8UAR9</accession>
<feature type="chain" id="PRO_5041913634" description="Secreted protein" evidence="1">
    <location>
        <begin position="21"/>
        <end position="79"/>
    </location>
</feature>
<gene>
    <name evidence="2" type="ORF">BDZ83DRAFT_154061</name>
</gene>
<evidence type="ECO:0000313" key="3">
    <source>
        <dbReference type="Proteomes" id="UP001244207"/>
    </source>
</evidence>
<dbReference type="EMBL" id="JAHMHS010000191">
    <property type="protein sequence ID" value="KAK1708697.1"/>
    <property type="molecule type" value="Genomic_DNA"/>
</dbReference>
<dbReference type="Proteomes" id="UP001244207">
    <property type="component" value="Unassembled WGS sequence"/>
</dbReference>
<dbReference type="GeneID" id="85385244"/>
<name>A0AAD8UAR9_GLOAC</name>
<dbReference type="AlphaFoldDB" id="A0AAD8UAR9"/>
<evidence type="ECO:0008006" key="4">
    <source>
        <dbReference type="Google" id="ProtNLM"/>
    </source>
</evidence>
<keyword evidence="1" id="KW-0732">Signal</keyword>
<evidence type="ECO:0000256" key="1">
    <source>
        <dbReference type="SAM" id="SignalP"/>
    </source>
</evidence>
<comment type="caution">
    <text evidence="2">The sequence shown here is derived from an EMBL/GenBank/DDBJ whole genome shotgun (WGS) entry which is preliminary data.</text>
</comment>
<evidence type="ECO:0000313" key="2">
    <source>
        <dbReference type="EMBL" id="KAK1708697.1"/>
    </source>
</evidence>
<organism evidence="2 3">
    <name type="scientific">Glomerella acutata</name>
    <name type="common">Colletotrichum acutatum</name>
    <dbReference type="NCBI Taxonomy" id="27357"/>
    <lineage>
        <taxon>Eukaryota</taxon>
        <taxon>Fungi</taxon>
        <taxon>Dikarya</taxon>
        <taxon>Ascomycota</taxon>
        <taxon>Pezizomycotina</taxon>
        <taxon>Sordariomycetes</taxon>
        <taxon>Hypocreomycetidae</taxon>
        <taxon>Glomerellales</taxon>
        <taxon>Glomerellaceae</taxon>
        <taxon>Colletotrichum</taxon>
        <taxon>Colletotrichum acutatum species complex</taxon>
    </lineage>
</organism>
<keyword evidence="3" id="KW-1185">Reference proteome</keyword>
<dbReference type="RefSeq" id="XP_060358379.1">
    <property type="nucleotide sequence ID" value="XM_060501345.1"/>
</dbReference>